<dbReference type="Proteomes" id="UP000466794">
    <property type="component" value="Unassembled WGS sequence"/>
</dbReference>
<dbReference type="InterPro" id="IPR057037">
    <property type="entry name" value="TPR_rep_actino"/>
</dbReference>
<dbReference type="Pfam" id="PF23275">
    <property type="entry name" value="TPR_23"/>
    <property type="match status" value="1"/>
</dbReference>
<evidence type="ECO:0000313" key="4">
    <source>
        <dbReference type="Proteomes" id="UP000466794"/>
    </source>
</evidence>
<evidence type="ECO:0000259" key="2">
    <source>
        <dbReference type="Pfam" id="PF23275"/>
    </source>
</evidence>
<organism evidence="3 4">
    <name type="scientific">Nocardia terrae</name>
    <dbReference type="NCBI Taxonomy" id="2675851"/>
    <lineage>
        <taxon>Bacteria</taxon>
        <taxon>Bacillati</taxon>
        <taxon>Actinomycetota</taxon>
        <taxon>Actinomycetes</taxon>
        <taxon>Mycobacteriales</taxon>
        <taxon>Nocardiaceae</taxon>
        <taxon>Nocardia</taxon>
    </lineage>
</organism>
<reference evidence="3 4" key="1">
    <citation type="submission" date="2019-12" db="EMBL/GenBank/DDBJ databases">
        <title>Nocardia sp. nov. ET3-3 isolated from soil.</title>
        <authorList>
            <person name="Kanchanasin P."/>
            <person name="Tanasupawat S."/>
            <person name="Yuki M."/>
            <person name="Kudo T."/>
        </authorList>
    </citation>
    <scope>NUCLEOTIDE SEQUENCE [LARGE SCALE GENOMIC DNA]</scope>
    <source>
        <strain evidence="3 4">ET3-3</strain>
    </source>
</reference>
<comment type="caution">
    <text evidence="3">The sequence shown here is derived from an EMBL/GenBank/DDBJ whole genome shotgun (WGS) entry which is preliminary data.</text>
</comment>
<feature type="domain" description="TPR repeat" evidence="2">
    <location>
        <begin position="19"/>
        <end position="132"/>
    </location>
</feature>
<accession>A0A7K1UPU0</accession>
<gene>
    <name evidence="3" type="ORF">GPX89_03780</name>
</gene>
<dbReference type="EMBL" id="WRPP01000001">
    <property type="protein sequence ID" value="MVU76362.1"/>
    <property type="molecule type" value="Genomic_DNA"/>
</dbReference>
<sequence length="468" mass="50319">MTENPMHNSLGGPWVDKAGFTAVTKIVDRGDPSLRIGSDLDRGMMKQASEIVKIADQYTDENHWMDGVGGVADKMLGAAGTDHIAVSDFITGHGMNATVTPGGTYNADEHVMSVLSHQWSKDEHGAENLFKWIGGPEAVPDPQHPWVADRAGHTADALARMLVRNEDHLALNMNTNGDSLGKVNPGVTQALSEAMRPYLGNFAHVPDGMLINHSAQAFNTVGDLTKLFNILDSDPTAATIINGAGSQWNDYLAYQAGLHPDQATSLGFRSGQLTAAMKGGFDHQLQSLSAHNQWEYAQRYSEKTAMVDAATPWFGALPEVGPVTGALAAGAGSWIKLEAFSAPGDPTHPLPDDYVSKQLEDDVAHLTDGDTLRRQFSLASGYANVYPDLVSKFEMSPSPGQPGPPGPNLLQDWNAATHYPDRFMNTFRQPDIPGNPIGVFEDGYTDGTRDNNIIPTGARPEGERGPVK</sequence>
<keyword evidence="4" id="KW-1185">Reference proteome</keyword>
<dbReference type="RefSeq" id="WP_157355118.1">
    <property type="nucleotide sequence ID" value="NZ_WRPP01000001.1"/>
</dbReference>
<dbReference type="AlphaFoldDB" id="A0A7K1UPU0"/>
<protein>
    <recommendedName>
        <fullName evidence="2">TPR repeat domain-containing protein</fullName>
    </recommendedName>
</protein>
<proteinExistence type="predicted"/>
<evidence type="ECO:0000313" key="3">
    <source>
        <dbReference type="EMBL" id="MVU76362.1"/>
    </source>
</evidence>
<evidence type="ECO:0000256" key="1">
    <source>
        <dbReference type="SAM" id="MobiDB-lite"/>
    </source>
</evidence>
<feature type="region of interest" description="Disordered" evidence="1">
    <location>
        <begin position="447"/>
        <end position="468"/>
    </location>
</feature>
<name>A0A7K1UPU0_9NOCA</name>